<name>A0A814CRY3_9BILA</name>
<sequence length="234" mass="27518">MSTDMHCRSSYGINTSFLSARPGSITSSNNITYVSSPYHHYDQTSPPPAEARRRRRLEDPITTYASNYYVTFPRQMSQSPSRQASLLPLQYSSLSSSRQQYHQSNHKNIYCDLFNLLERPSSPTPSLIKQRKKYRSNDYSPCRHHCLMDLKNSHTKVKCTNDRKRRHKRYTYNKENKCQDDKLSSIEQYDLPSEKAKKINDIYQRRSSKRGFFRRLVYNYFCLTSTLANKGYSS</sequence>
<gene>
    <name evidence="1" type="ORF">RFH988_LOCUS11282</name>
</gene>
<evidence type="ECO:0000313" key="1">
    <source>
        <dbReference type="EMBL" id="CAF0944517.1"/>
    </source>
</evidence>
<comment type="caution">
    <text evidence="1">The sequence shown here is derived from an EMBL/GenBank/DDBJ whole genome shotgun (WGS) entry which is preliminary data.</text>
</comment>
<dbReference type="OrthoDB" id="10053090at2759"/>
<dbReference type="Proteomes" id="UP000663882">
    <property type="component" value="Unassembled WGS sequence"/>
</dbReference>
<proteinExistence type="predicted"/>
<organism evidence="1 2">
    <name type="scientific">Rotaria sordida</name>
    <dbReference type="NCBI Taxonomy" id="392033"/>
    <lineage>
        <taxon>Eukaryota</taxon>
        <taxon>Metazoa</taxon>
        <taxon>Spiralia</taxon>
        <taxon>Gnathifera</taxon>
        <taxon>Rotifera</taxon>
        <taxon>Eurotatoria</taxon>
        <taxon>Bdelloidea</taxon>
        <taxon>Philodinida</taxon>
        <taxon>Philodinidae</taxon>
        <taxon>Rotaria</taxon>
    </lineage>
</organism>
<dbReference type="AlphaFoldDB" id="A0A814CRY3"/>
<evidence type="ECO:0000313" key="2">
    <source>
        <dbReference type="Proteomes" id="UP000663882"/>
    </source>
</evidence>
<reference evidence="1" key="1">
    <citation type="submission" date="2021-02" db="EMBL/GenBank/DDBJ databases">
        <authorList>
            <person name="Nowell W R."/>
        </authorList>
    </citation>
    <scope>NUCLEOTIDE SEQUENCE</scope>
</reference>
<accession>A0A814CRY3</accession>
<protein>
    <submittedName>
        <fullName evidence="1">Uncharacterized protein</fullName>
    </submittedName>
</protein>
<dbReference type="EMBL" id="CAJNOO010000443">
    <property type="protein sequence ID" value="CAF0944517.1"/>
    <property type="molecule type" value="Genomic_DNA"/>
</dbReference>